<protein>
    <submittedName>
        <fullName evidence="1">Uncharacterized protein</fullName>
    </submittedName>
</protein>
<dbReference type="Proteomes" id="UP000886841">
    <property type="component" value="Unassembled WGS sequence"/>
</dbReference>
<dbReference type="Gene3D" id="1.10.3630.10">
    <property type="entry name" value="yeast vps74-n-term truncation variant domain like"/>
    <property type="match status" value="1"/>
</dbReference>
<accession>A0A9D1EIZ6</accession>
<comment type="caution">
    <text evidence="1">The sequence shown here is derived from an EMBL/GenBank/DDBJ whole genome shotgun (WGS) entry which is preliminary data.</text>
</comment>
<dbReference type="InterPro" id="IPR038261">
    <property type="entry name" value="GPP34-like_sf"/>
</dbReference>
<evidence type="ECO:0000313" key="1">
    <source>
        <dbReference type="EMBL" id="HIR92858.1"/>
    </source>
</evidence>
<gene>
    <name evidence="1" type="ORF">IAB98_05525</name>
</gene>
<sequence>MKGLLLSETYAVLLSNAAGDADLCQPQYGAGVILGGISDLQEARCIAVGSDGRLGAANPLPAECAGLSSLYRAIEDFSKDILEWVDYYCCSPTGRNIRRLLEDLYESLEEKGMGETKIRKGLLGQRRRFTFYSERAAGVQEQFLRKVISQQWDSSTVFCLQMLQLAGVLKKLFPTGQRPCFKEALEQCRYMEEWKSREAYVNRIKNFVFQNTVNSGAMYS</sequence>
<proteinExistence type="predicted"/>
<name>A0A9D1EIZ6_9FIRM</name>
<organism evidence="1 2">
    <name type="scientific">Candidatus Egerieimonas intestinavium</name>
    <dbReference type="NCBI Taxonomy" id="2840777"/>
    <lineage>
        <taxon>Bacteria</taxon>
        <taxon>Bacillati</taxon>
        <taxon>Bacillota</taxon>
        <taxon>Clostridia</taxon>
        <taxon>Lachnospirales</taxon>
        <taxon>Lachnospiraceae</taxon>
        <taxon>Lachnospiraceae incertae sedis</taxon>
        <taxon>Candidatus Egerieimonas</taxon>
    </lineage>
</organism>
<dbReference type="AlphaFoldDB" id="A0A9D1EIZ6"/>
<evidence type="ECO:0000313" key="2">
    <source>
        <dbReference type="Proteomes" id="UP000886841"/>
    </source>
</evidence>
<dbReference type="EMBL" id="DVHU01000052">
    <property type="protein sequence ID" value="HIR92858.1"/>
    <property type="molecule type" value="Genomic_DNA"/>
</dbReference>
<reference evidence="1" key="1">
    <citation type="submission" date="2020-10" db="EMBL/GenBank/DDBJ databases">
        <authorList>
            <person name="Gilroy R."/>
        </authorList>
    </citation>
    <scope>NUCLEOTIDE SEQUENCE</scope>
    <source>
        <strain evidence="1">ChiSxjej1B13-7041</strain>
    </source>
</reference>
<reference evidence="1" key="2">
    <citation type="journal article" date="2021" name="PeerJ">
        <title>Extensive microbial diversity within the chicken gut microbiome revealed by metagenomics and culture.</title>
        <authorList>
            <person name="Gilroy R."/>
            <person name="Ravi A."/>
            <person name="Getino M."/>
            <person name="Pursley I."/>
            <person name="Horton D.L."/>
            <person name="Alikhan N.F."/>
            <person name="Baker D."/>
            <person name="Gharbi K."/>
            <person name="Hall N."/>
            <person name="Watson M."/>
            <person name="Adriaenssens E.M."/>
            <person name="Foster-Nyarko E."/>
            <person name="Jarju S."/>
            <person name="Secka A."/>
            <person name="Antonio M."/>
            <person name="Oren A."/>
            <person name="Chaudhuri R.R."/>
            <person name="La Ragione R."/>
            <person name="Hildebrand F."/>
            <person name="Pallen M.J."/>
        </authorList>
    </citation>
    <scope>NUCLEOTIDE SEQUENCE</scope>
    <source>
        <strain evidence="1">ChiSxjej1B13-7041</strain>
    </source>
</reference>